<name>A0AAN1C5W1_LACCA</name>
<evidence type="ECO:0000313" key="3">
    <source>
        <dbReference type="Proteomes" id="UP000195609"/>
    </source>
</evidence>
<sequence>MASNSTSDSGIDPNNPVLPDQSKTVYIDNDQFLQALKKTNPAAYNKLPQSTIQSMQNDDLLRQGGTYAKTTSDGITIYLNSAIVKAAKILGTAAIAGAAASALATAGLSAGPAATISTAILGIVALLPNDHGVWFHFTNYDSGSGAGNLLLSSWGQQ</sequence>
<feature type="region of interest" description="Disordered" evidence="1">
    <location>
        <begin position="1"/>
        <end position="21"/>
    </location>
</feature>
<organism evidence="2 3">
    <name type="scientific">Lacticaseibacillus casei</name>
    <name type="common">Lactobacillus casei</name>
    <dbReference type="NCBI Taxonomy" id="1582"/>
    <lineage>
        <taxon>Bacteria</taxon>
        <taxon>Bacillati</taxon>
        <taxon>Bacillota</taxon>
        <taxon>Bacilli</taxon>
        <taxon>Lactobacillales</taxon>
        <taxon>Lactobacillaceae</taxon>
        <taxon>Lacticaseibacillus</taxon>
    </lineage>
</organism>
<accession>A0AAN1C5W1</accession>
<evidence type="ECO:0000256" key="1">
    <source>
        <dbReference type="SAM" id="MobiDB-lite"/>
    </source>
</evidence>
<reference evidence="2 3" key="1">
    <citation type="journal article" date="2017" name="Front. Immunol.">
        <title>Complete Genome Sequence of Lactobacillus casei LC5, a Potential Probiotics for Atopic Dermatitis.</title>
        <authorList>
            <person name="Kang J."/>
            <person name="Chung W.H."/>
            <person name="Lim T.J."/>
            <person name="Whon T.W."/>
            <person name="Lim S."/>
            <person name="Nam Y.D."/>
        </authorList>
    </citation>
    <scope>NUCLEOTIDE SEQUENCE [LARGE SCALE GENOMIC DNA]</scope>
    <source>
        <strain evidence="2 3">LC5</strain>
    </source>
</reference>
<dbReference type="AlphaFoldDB" id="A0AAN1C5W1"/>
<evidence type="ECO:0000313" key="2">
    <source>
        <dbReference type="EMBL" id="ARY90352.1"/>
    </source>
</evidence>
<gene>
    <name evidence="2" type="ORF">BGL52_00695</name>
</gene>
<dbReference type="EMBL" id="CP017065">
    <property type="protein sequence ID" value="ARY90352.1"/>
    <property type="molecule type" value="Genomic_DNA"/>
</dbReference>
<dbReference type="Proteomes" id="UP000195609">
    <property type="component" value="Chromosome"/>
</dbReference>
<protein>
    <submittedName>
        <fullName evidence="2">Uncharacterized protein</fullName>
    </submittedName>
</protein>
<proteinExistence type="predicted"/>